<keyword evidence="8" id="KW-0539">Nucleus</keyword>
<evidence type="ECO:0000256" key="5">
    <source>
        <dbReference type="ARBA" id="ARBA00022679"/>
    </source>
</evidence>
<dbReference type="Proteomes" id="UP000294847">
    <property type="component" value="Chromosome 3"/>
</dbReference>
<evidence type="ECO:0000256" key="3">
    <source>
        <dbReference type="ARBA" id="ARBA00015963"/>
    </source>
</evidence>
<keyword evidence="7" id="KW-0819">tRNA processing</keyword>
<proteinExistence type="predicted"/>
<evidence type="ECO:0000256" key="1">
    <source>
        <dbReference type="ARBA" id="ARBA00004123"/>
    </source>
</evidence>
<dbReference type="Gene3D" id="3.40.50.150">
    <property type="entry name" value="Vaccinia Virus protein VP39"/>
    <property type="match status" value="1"/>
</dbReference>
<dbReference type="Pfam" id="PF08704">
    <property type="entry name" value="GCD14"/>
    <property type="match status" value="2"/>
</dbReference>
<feature type="domain" description="tRNA (adenine(58)-N(1))-methyltransferase catalytic subunit TRM61 C-terminal" evidence="11">
    <location>
        <begin position="129"/>
        <end position="279"/>
    </location>
</feature>
<evidence type="ECO:0000256" key="6">
    <source>
        <dbReference type="ARBA" id="ARBA00022691"/>
    </source>
</evidence>
<evidence type="ECO:0000313" key="13">
    <source>
        <dbReference type="Proteomes" id="UP000294847"/>
    </source>
</evidence>
<gene>
    <name evidence="12" type="ORF">PoMZ_04127</name>
</gene>
<sequence length="585" mass="64893">MPQSASPFLHMGQPKANSLAIVHLSRDRLQPLYLEEIDGEHDGYAEGAVLNTRFGSFPHSTFIGVPWGSQVRASKVDTGSRGRKPQQKKRKRDGQDEAEPKTNEVDEQSTPAEGEQKAGAKQAVAAASGFVHILAPSPELWTMSLPHRTQVVYTPDYSYILQRIRARPGSKIIEAGAGSGSFTHASARAVYNGVPGATDEGSRLNSIDSGKGQVFSFEFNEPRYQSMCKEISSHKLDDIVRITHRDVYNDGFLVDGQSPNAEAVFLDVPAPWQALPNLVRRRYKVLEDEPTADGQPPAKRQVVDDGYVSPLNPKKSVYLCTFSPCIEQVTRTISTMRQLGWMDIETVEVSNKRINVNREKIGLTVATERGMAQTPVDVDEAVGRLRKIEARVREHQKAIHDPEIEDADAYMRDTYEDPADDSVAEGSSTLPPFMQGRLVTRTEADVRTHTSYLTFAVLPREWTAEDEAAALAKWPCGKENQVIGSLDKNARKQQKRDMLEAKRKKKSANKERKGEKGNKAAEPDQTDGDVATDVSINQQQQQNQSQATELDKESNPQLKRERGSEDATDHGASGHDPKRARLDQS</sequence>
<evidence type="ECO:0000313" key="12">
    <source>
        <dbReference type="EMBL" id="QBZ59167.1"/>
    </source>
</evidence>
<feature type="compositionally biased region" description="Basic and acidic residues" evidence="10">
    <location>
        <begin position="549"/>
        <end position="585"/>
    </location>
</feature>
<evidence type="ECO:0000259" key="11">
    <source>
        <dbReference type="Pfam" id="PF08704"/>
    </source>
</evidence>
<feature type="compositionally biased region" description="Basic and acidic residues" evidence="10">
    <location>
        <begin position="93"/>
        <end position="104"/>
    </location>
</feature>
<accession>A0A4P7N8W8</accession>
<name>A0A4P7N8W8_PYROR</name>
<feature type="domain" description="tRNA (adenine(58)-N(1))-methyltransferase catalytic subunit TRM61 C-terminal" evidence="11">
    <location>
        <begin position="314"/>
        <end position="457"/>
    </location>
</feature>
<dbReference type="GO" id="GO:0030488">
    <property type="term" value="P:tRNA methylation"/>
    <property type="evidence" value="ECO:0007669"/>
    <property type="project" value="InterPro"/>
</dbReference>
<feature type="compositionally biased region" description="Basic residues" evidence="10">
    <location>
        <begin position="81"/>
        <end position="92"/>
    </location>
</feature>
<feature type="compositionally biased region" description="Basic and acidic residues" evidence="10">
    <location>
        <begin position="508"/>
        <end position="522"/>
    </location>
</feature>
<dbReference type="GO" id="GO:0031515">
    <property type="term" value="C:tRNA (m1A) methyltransferase complex"/>
    <property type="evidence" value="ECO:0007669"/>
    <property type="project" value="InterPro"/>
</dbReference>
<evidence type="ECO:0000256" key="7">
    <source>
        <dbReference type="ARBA" id="ARBA00022694"/>
    </source>
</evidence>
<feature type="region of interest" description="Disordered" evidence="10">
    <location>
        <begin position="484"/>
        <end position="585"/>
    </location>
</feature>
<evidence type="ECO:0000256" key="9">
    <source>
        <dbReference type="ARBA" id="ARBA00033309"/>
    </source>
</evidence>
<dbReference type="GO" id="GO:0160107">
    <property type="term" value="F:tRNA (adenine(58)-N1)-methyltransferase activity"/>
    <property type="evidence" value="ECO:0007669"/>
    <property type="project" value="UniProtKB-EC"/>
</dbReference>
<reference evidence="12 13" key="1">
    <citation type="journal article" date="2019" name="Mol. Biol. Evol.">
        <title>Blast fungal genomes show frequent chromosomal changes, gene gains and losses, and effector gene turnover.</title>
        <authorList>
            <person name="Gomez Luciano L.B."/>
            <person name="Jason Tsai I."/>
            <person name="Chuma I."/>
            <person name="Tosa Y."/>
            <person name="Chen Y.H."/>
            <person name="Li J.Y."/>
            <person name="Li M.Y."/>
            <person name="Jade Lu M.Y."/>
            <person name="Nakayashiki H."/>
            <person name="Li W.H."/>
        </authorList>
    </citation>
    <scope>NUCLEOTIDE SEQUENCE [LARGE SCALE GENOMIC DNA]</scope>
    <source>
        <strain evidence="12">MZ5-1-6</strain>
    </source>
</reference>
<dbReference type="SUPFAM" id="SSF53335">
    <property type="entry name" value="S-adenosyl-L-methionine-dependent methyltransferases"/>
    <property type="match status" value="1"/>
</dbReference>
<keyword evidence="5" id="KW-0808">Transferase</keyword>
<dbReference type="Gene3D" id="3.10.330.20">
    <property type="match status" value="1"/>
</dbReference>
<feature type="region of interest" description="Disordered" evidence="10">
    <location>
        <begin position="73"/>
        <end position="121"/>
    </location>
</feature>
<organism evidence="12 13">
    <name type="scientific">Pyricularia oryzae</name>
    <name type="common">Rice blast fungus</name>
    <name type="synonym">Magnaporthe oryzae</name>
    <dbReference type="NCBI Taxonomy" id="318829"/>
    <lineage>
        <taxon>Eukaryota</taxon>
        <taxon>Fungi</taxon>
        <taxon>Dikarya</taxon>
        <taxon>Ascomycota</taxon>
        <taxon>Pezizomycotina</taxon>
        <taxon>Sordariomycetes</taxon>
        <taxon>Sordariomycetidae</taxon>
        <taxon>Magnaporthales</taxon>
        <taxon>Pyriculariaceae</taxon>
        <taxon>Pyricularia</taxon>
    </lineage>
</organism>
<dbReference type="EC" id="2.1.1.220" evidence="2"/>
<dbReference type="InterPro" id="IPR014816">
    <property type="entry name" value="tRNA_MeTrfase_Gcd14"/>
</dbReference>
<dbReference type="PANTHER" id="PTHR12133:SF2">
    <property type="entry name" value="TRNA (ADENINE(58)-N(1))-METHYLTRANSFERASE CATALYTIC SUBUNIT TRMT61A"/>
    <property type="match status" value="1"/>
</dbReference>
<comment type="subcellular location">
    <subcellularLocation>
        <location evidence="1">Nucleus</location>
    </subcellularLocation>
</comment>
<evidence type="ECO:0000256" key="10">
    <source>
        <dbReference type="SAM" id="MobiDB-lite"/>
    </source>
</evidence>
<protein>
    <recommendedName>
        <fullName evidence="3">tRNA (adenine(58)-N(1))-methyltransferase catalytic subunit TRM61</fullName>
        <ecNumber evidence="2">2.1.1.220</ecNumber>
    </recommendedName>
    <alternativeName>
        <fullName evidence="9">tRNA(m1A58)-methyltransferase subunit TRM61</fullName>
    </alternativeName>
</protein>
<evidence type="ECO:0000256" key="2">
    <source>
        <dbReference type="ARBA" id="ARBA00012796"/>
    </source>
</evidence>
<evidence type="ECO:0000256" key="8">
    <source>
        <dbReference type="ARBA" id="ARBA00023242"/>
    </source>
</evidence>
<evidence type="ECO:0000256" key="4">
    <source>
        <dbReference type="ARBA" id="ARBA00022603"/>
    </source>
</evidence>
<dbReference type="EMBL" id="CP034206">
    <property type="protein sequence ID" value="QBZ59167.1"/>
    <property type="molecule type" value="Genomic_DNA"/>
</dbReference>
<dbReference type="AlphaFoldDB" id="A0A4P7N8W8"/>
<keyword evidence="4" id="KW-0489">Methyltransferase</keyword>
<dbReference type="PROSITE" id="PS51620">
    <property type="entry name" value="SAM_TRM61"/>
    <property type="match status" value="1"/>
</dbReference>
<dbReference type="GO" id="GO:0005634">
    <property type="term" value="C:nucleus"/>
    <property type="evidence" value="ECO:0007669"/>
    <property type="project" value="UniProtKB-SubCell"/>
</dbReference>
<keyword evidence="6" id="KW-0949">S-adenosyl-L-methionine</keyword>
<dbReference type="PANTHER" id="PTHR12133">
    <property type="entry name" value="TRNA (ADENINE(58)-N(1))-METHYLTRANSFERASE"/>
    <property type="match status" value="1"/>
</dbReference>
<dbReference type="InterPro" id="IPR049470">
    <property type="entry name" value="TRM61_C"/>
</dbReference>
<feature type="compositionally biased region" description="Low complexity" evidence="10">
    <location>
        <begin position="537"/>
        <end position="546"/>
    </location>
</feature>
<dbReference type="InterPro" id="IPR029063">
    <property type="entry name" value="SAM-dependent_MTases_sf"/>
</dbReference>